<protein>
    <submittedName>
        <fullName evidence="4">TIGR03943 family protein</fullName>
    </submittedName>
</protein>
<organism evidence="4 5">
    <name type="scientific">Microbacterium bovistercoris</name>
    <dbReference type="NCBI Taxonomy" id="2293570"/>
    <lineage>
        <taxon>Bacteria</taxon>
        <taxon>Bacillati</taxon>
        <taxon>Actinomycetota</taxon>
        <taxon>Actinomycetes</taxon>
        <taxon>Micrococcales</taxon>
        <taxon>Microbacteriaceae</taxon>
        <taxon>Microbacterium</taxon>
    </lineage>
</organism>
<reference evidence="4 5" key="1">
    <citation type="submission" date="2018-08" db="EMBL/GenBank/DDBJ databases">
        <title>Isolation, diversity and antifungal activity of Actinobacteria from cow dung.</title>
        <authorList>
            <person name="Ling L."/>
        </authorList>
    </citation>
    <scope>NUCLEOTIDE SEQUENCE [LARGE SCALE GENOMIC DNA]</scope>
    <source>
        <strain evidence="4 5">NEAU-LLE</strain>
    </source>
</reference>
<evidence type="ECO:0000313" key="4">
    <source>
        <dbReference type="EMBL" id="REJ05045.1"/>
    </source>
</evidence>
<dbReference type="Proteomes" id="UP000262172">
    <property type="component" value="Unassembled WGS sequence"/>
</dbReference>
<keyword evidence="1" id="KW-0812">Transmembrane</keyword>
<dbReference type="InterPro" id="IPR052955">
    <property type="entry name" value="UPF0703_membrane_permease"/>
</dbReference>
<keyword evidence="5" id="KW-1185">Reference proteome</keyword>
<dbReference type="InterPro" id="IPR015402">
    <property type="entry name" value="DUF1980"/>
</dbReference>
<proteinExistence type="predicted"/>
<feature type="transmembrane region" description="Helical" evidence="1">
    <location>
        <begin position="38"/>
        <end position="58"/>
    </location>
</feature>
<dbReference type="InterPro" id="IPR048493">
    <property type="entry name" value="DUF1980_N"/>
</dbReference>
<feature type="domain" description="DUF1980" evidence="2">
    <location>
        <begin position="13"/>
        <end position="119"/>
    </location>
</feature>
<dbReference type="Pfam" id="PF21537">
    <property type="entry name" value="DUF1980_C"/>
    <property type="match status" value="1"/>
</dbReference>
<dbReference type="InterPro" id="IPR048447">
    <property type="entry name" value="DUF1980_C"/>
</dbReference>
<comment type="caution">
    <text evidence="4">The sequence shown here is derived from an EMBL/GenBank/DDBJ whole genome shotgun (WGS) entry which is preliminary data.</text>
</comment>
<dbReference type="PANTHER" id="PTHR40047">
    <property type="entry name" value="UPF0703 PROTEIN YCGQ"/>
    <property type="match status" value="1"/>
</dbReference>
<evidence type="ECO:0000256" key="1">
    <source>
        <dbReference type="SAM" id="Phobius"/>
    </source>
</evidence>
<dbReference type="EMBL" id="QUAB01000044">
    <property type="protein sequence ID" value="REJ05045.1"/>
    <property type="molecule type" value="Genomic_DNA"/>
</dbReference>
<feature type="domain" description="DUF1980" evidence="3">
    <location>
        <begin position="156"/>
        <end position="249"/>
    </location>
</feature>
<feature type="transmembrane region" description="Helical" evidence="1">
    <location>
        <begin position="83"/>
        <end position="106"/>
    </location>
</feature>
<dbReference type="PANTHER" id="PTHR40047:SF1">
    <property type="entry name" value="UPF0703 PROTEIN YCGQ"/>
    <property type="match status" value="1"/>
</dbReference>
<sequence length="249" mass="25920">MGSRWLGVGLAAVIAVVTLGLALTGRLTLYISPDTVWFAAAAAVLLLIGAVWTCFLPLGAESDHGHDHGHDHEHPDAGSARRLLAGAGTWIAGVLASVVVLAGLFLPPASLSAEIAMQRAGESTVLFAGADDVDLGVADTTTFGVGDWANVFANATRPENYDGATVTLTGFATPVEGQKGELGLTRMVITHCVIDARPASVPVQAEDGSYETGDWIEVTGTVKADADGALRIEPTSVKRVDEPKDPYEY</sequence>
<name>A0A371NSA0_9MICO</name>
<dbReference type="OrthoDB" id="359029at2"/>
<gene>
    <name evidence="4" type="ORF">DY023_12085</name>
</gene>
<accession>A0A371NSA0</accession>
<keyword evidence="1" id="KW-0472">Membrane</keyword>
<evidence type="ECO:0000313" key="5">
    <source>
        <dbReference type="Proteomes" id="UP000262172"/>
    </source>
</evidence>
<evidence type="ECO:0000259" key="3">
    <source>
        <dbReference type="Pfam" id="PF21537"/>
    </source>
</evidence>
<evidence type="ECO:0000259" key="2">
    <source>
        <dbReference type="Pfam" id="PF09323"/>
    </source>
</evidence>
<dbReference type="NCBIfam" id="TIGR03943">
    <property type="entry name" value="TIGR03943 family putative permease subunit"/>
    <property type="match status" value="1"/>
</dbReference>
<dbReference type="AlphaFoldDB" id="A0A371NSA0"/>
<dbReference type="Pfam" id="PF09323">
    <property type="entry name" value="DUF1980"/>
    <property type="match status" value="1"/>
</dbReference>
<keyword evidence="1" id="KW-1133">Transmembrane helix</keyword>